<evidence type="ECO:0000313" key="5">
    <source>
        <dbReference type="Proteomes" id="UP000053099"/>
    </source>
</evidence>
<sequence length="187" mass="20730">MKRRTFLVKLLLLAVAFLAPAWGEEEKEGEKKKGEEGKKRRDEAKEENRPALRYYGQVEGVEEDTLWVGGRALRVRAPLLPYLAPGMVVEVGPEGLAVLSPATWAYYQGPGSLVGLGQGPVRAWWGEGGVLWRVLPGYSGQASLVARYQQGTWQAVPKGLSLPRPPQEGWWLLALEGKTGKLIRRLE</sequence>
<feature type="signal peptide" evidence="2">
    <location>
        <begin position="1"/>
        <end position="21"/>
    </location>
</feature>
<dbReference type="PATRIC" id="fig|37636.3.peg.2527"/>
<evidence type="ECO:0000313" key="3">
    <source>
        <dbReference type="EMBL" id="KPD32294.1"/>
    </source>
</evidence>
<evidence type="ECO:0000256" key="1">
    <source>
        <dbReference type="SAM" id="MobiDB-lite"/>
    </source>
</evidence>
<feature type="compositionally biased region" description="Basic and acidic residues" evidence="1">
    <location>
        <begin position="28"/>
        <end position="46"/>
    </location>
</feature>
<evidence type="ECO:0000313" key="6">
    <source>
        <dbReference type="Proteomes" id="UP000287155"/>
    </source>
</evidence>
<dbReference type="Proteomes" id="UP000287155">
    <property type="component" value="Unassembled WGS sequence"/>
</dbReference>
<keyword evidence="2" id="KW-0732">Signal</keyword>
<reference evidence="3 5" key="1">
    <citation type="submission" date="2015-09" db="EMBL/GenBank/DDBJ databases">
        <title>Draft genome sequence of Thermus scotoductus strain K1 isolated from a geothermal spring in Nagorno-Karabakh, Armenia.</title>
        <authorList>
            <person name="Saghatelyan A."/>
            <person name="Poghosyan L."/>
            <person name="Panosyan H."/>
            <person name="Birkeland N.-K."/>
        </authorList>
    </citation>
    <scope>NUCLEOTIDE SEQUENCE [LARGE SCALE GENOMIC DNA]</scope>
    <source>
        <strain evidence="3 5">K1</strain>
    </source>
</reference>
<accession>A0A0N0ZP37</accession>
<evidence type="ECO:0000256" key="2">
    <source>
        <dbReference type="SAM" id="SignalP"/>
    </source>
</evidence>
<reference evidence="4 6" key="2">
    <citation type="journal article" date="2019" name="Extremophiles">
        <title>Biogeography of thermophiles and predominance of Thermus scotoductus in domestic water heaters.</title>
        <authorList>
            <person name="Wilpiszeski R.L."/>
            <person name="Zhang Z."/>
            <person name="House C.H."/>
        </authorList>
    </citation>
    <scope>NUCLEOTIDE SEQUENCE [LARGE SCALE GENOMIC DNA]</scope>
    <source>
        <strain evidence="4 6">14_S14</strain>
    </source>
</reference>
<proteinExistence type="predicted"/>
<name>A0A0N0ZP37_THESC</name>
<dbReference type="RefSeq" id="WP_054391776.1">
    <property type="nucleotide sequence ID" value="NZ_PEMJ01000346.1"/>
</dbReference>
<dbReference type="Proteomes" id="UP000053099">
    <property type="component" value="Unassembled WGS sequence"/>
</dbReference>
<feature type="chain" id="PRO_5035994450" evidence="2">
    <location>
        <begin position="22"/>
        <end position="187"/>
    </location>
</feature>
<dbReference type="EMBL" id="PEMJ01000346">
    <property type="protein sequence ID" value="RTI11633.1"/>
    <property type="molecule type" value="Genomic_DNA"/>
</dbReference>
<evidence type="ECO:0000313" key="4">
    <source>
        <dbReference type="EMBL" id="RTI11633.1"/>
    </source>
</evidence>
<feature type="region of interest" description="Disordered" evidence="1">
    <location>
        <begin position="26"/>
        <end position="46"/>
    </location>
</feature>
<protein>
    <submittedName>
        <fullName evidence="3">Uncharacterized protein</fullName>
    </submittedName>
</protein>
<gene>
    <name evidence="3" type="ORF">AN926_03945</name>
    <name evidence="4" type="ORF">CSW27_11990</name>
</gene>
<organism evidence="3 5">
    <name type="scientific">Thermus scotoductus</name>
    <dbReference type="NCBI Taxonomy" id="37636"/>
    <lineage>
        <taxon>Bacteria</taxon>
        <taxon>Thermotogati</taxon>
        <taxon>Deinococcota</taxon>
        <taxon>Deinococci</taxon>
        <taxon>Thermales</taxon>
        <taxon>Thermaceae</taxon>
        <taxon>Thermus</taxon>
    </lineage>
</organism>
<dbReference type="AlphaFoldDB" id="A0A0N0ZP37"/>
<comment type="caution">
    <text evidence="3">The sequence shown here is derived from an EMBL/GenBank/DDBJ whole genome shotgun (WGS) entry which is preliminary data.</text>
</comment>
<dbReference type="EMBL" id="LJJR01000008">
    <property type="protein sequence ID" value="KPD32294.1"/>
    <property type="molecule type" value="Genomic_DNA"/>
</dbReference>